<evidence type="ECO:0000313" key="3">
    <source>
        <dbReference type="EMBL" id="MFC1573288.1"/>
    </source>
</evidence>
<dbReference type="InterPro" id="IPR003615">
    <property type="entry name" value="HNH_nuc"/>
</dbReference>
<feature type="compositionally biased region" description="Basic residues" evidence="1">
    <location>
        <begin position="108"/>
        <end position="118"/>
    </location>
</feature>
<keyword evidence="4" id="KW-1185">Reference proteome</keyword>
<dbReference type="Proteomes" id="UP001593833">
    <property type="component" value="Unassembled WGS sequence"/>
</dbReference>
<dbReference type="PANTHER" id="PTHR33877">
    <property type="entry name" value="SLL1193 PROTEIN"/>
    <property type="match status" value="1"/>
</dbReference>
<evidence type="ECO:0000313" key="4">
    <source>
        <dbReference type="Proteomes" id="UP001593833"/>
    </source>
</evidence>
<protein>
    <submittedName>
        <fullName evidence="3">HNH endonuclease</fullName>
    </submittedName>
</protein>
<proteinExistence type="predicted"/>
<comment type="caution">
    <text evidence="3">The sequence shown here is derived from an EMBL/GenBank/DDBJ whole genome shotgun (WGS) entry which is preliminary data.</text>
</comment>
<reference evidence="3 4" key="1">
    <citation type="submission" date="2024-09" db="EMBL/GenBank/DDBJ databases">
        <authorList>
            <person name="D'Angelo T."/>
        </authorList>
    </citation>
    <scope>NUCLEOTIDE SEQUENCE [LARGE SCALE GENOMIC DNA]</scope>
    <source>
        <strain evidence="3">SAG AM-320-E07</strain>
    </source>
</reference>
<dbReference type="EMBL" id="JBHPKH010000116">
    <property type="protein sequence ID" value="MFC1573288.1"/>
    <property type="molecule type" value="Genomic_DNA"/>
</dbReference>
<dbReference type="InterPro" id="IPR002711">
    <property type="entry name" value="HNH"/>
</dbReference>
<dbReference type="Pfam" id="PF01844">
    <property type="entry name" value="HNH"/>
    <property type="match status" value="1"/>
</dbReference>
<keyword evidence="3" id="KW-0378">Hydrolase</keyword>
<sequence length="151" mass="16553">MIYECSACQAAIAKTDHGLKRIGASEIEAIRCDATIEESGRRTRSTIPPSVRSRVLARDRHRCQAPGCARTRFLEVHHVRPVARGGSNRLENLTTLCSGCHRLQHSHSRSQSHFHSHSLGRSPARCGSESGRRTASSLAGRGLVEVESQSM</sequence>
<dbReference type="CDD" id="cd00085">
    <property type="entry name" value="HNHc"/>
    <property type="match status" value="1"/>
</dbReference>
<evidence type="ECO:0000256" key="1">
    <source>
        <dbReference type="SAM" id="MobiDB-lite"/>
    </source>
</evidence>
<dbReference type="InterPro" id="IPR052892">
    <property type="entry name" value="NA-targeting_endonuclease"/>
</dbReference>
<dbReference type="GO" id="GO:0004519">
    <property type="term" value="F:endonuclease activity"/>
    <property type="evidence" value="ECO:0007669"/>
    <property type="project" value="UniProtKB-KW"/>
</dbReference>
<feature type="domain" description="HNH nuclease" evidence="2">
    <location>
        <begin position="50"/>
        <end position="102"/>
    </location>
</feature>
<keyword evidence="3" id="KW-0540">Nuclease</keyword>
<feature type="region of interest" description="Disordered" evidence="1">
    <location>
        <begin position="108"/>
        <end position="151"/>
    </location>
</feature>
<evidence type="ECO:0000259" key="2">
    <source>
        <dbReference type="SMART" id="SM00507"/>
    </source>
</evidence>
<gene>
    <name evidence="3" type="ORF">ACFL6M_06785</name>
</gene>
<dbReference type="PANTHER" id="PTHR33877:SF2">
    <property type="entry name" value="OS07G0170200 PROTEIN"/>
    <property type="match status" value="1"/>
</dbReference>
<dbReference type="Gene3D" id="1.10.30.50">
    <property type="match status" value="1"/>
</dbReference>
<accession>A0ABV6YLT8</accession>
<dbReference type="SMART" id="SM00507">
    <property type="entry name" value="HNHc"/>
    <property type="match status" value="1"/>
</dbReference>
<keyword evidence="3" id="KW-0255">Endonuclease</keyword>
<organism evidence="3 4">
    <name type="scientific">Eiseniibacteriota bacterium</name>
    <dbReference type="NCBI Taxonomy" id="2212470"/>
    <lineage>
        <taxon>Bacteria</taxon>
        <taxon>Candidatus Eiseniibacteriota</taxon>
    </lineage>
</organism>
<name>A0ABV6YLT8_UNCEI</name>